<dbReference type="GO" id="GO:0009102">
    <property type="term" value="P:biotin biosynthetic process"/>
    <property type="evidence" value="ECO:0007669"/>
    <property type="project" value="UniProtKB-UniRule"/>
</dbReference>
<dbReference type="AlphaFoldDB" id="A0A498BZD5"/>
<dbReference type="RefSeq" id="WP_121442788.1">
    <property type="nucleotide sequence ID" value="NZ_RCDA01000003.1"/>
</dbReference>
<comment type="pathway">
    <text evidence="2 9">Cofactor biosynthesis; biotin biosynthesis.</text>
</comment>
<comment type="caution">
    <text evidence="12">The sequence shown here is derived from an EMBL/GenBank/DDBJ whole genome shotgun (WGS) entry which is preliminary data.</text>
</comment>
<dbReference type="GO" id="GO:0030170">
    <property type="term" value="F:pyridoxal phosphate binding"/>
    <property type="evidence" value="ECO:0007669"/>
    <property type="project" value="UniProtKB-UniRule"/>
</dbReference>
<keyword evidence="13" id="KW-1185">Reference proteome</keyword>
<dbReference type="CDD" id="cd06454">
    <property type="entry name" value="KBL_like"/>
    <property type="match status" value="1"/>
</dbReference>
<dbReference type="NCBIfam" id="TIGR00858">
    <property type="entry name" value="bioF"/>
    <property type="match status" value="1"/>
</dbReference>
<evidence type="ECO:0000256" key="3">
    <source>
        <dbReference type="ARBA" id="ARBA00010008"/>
    </source>
</evidence>
<feature type="binding site" evidence="9">
    <location>
        <position position="211"/>
    </location>
    <ligand>
        <name>pyridoxal 5'-phosphate</name>
        <dbReference type="ChEBI" id="CHEBI:597326"/>
    </ligand>
</feature>
<keyword evidence="7 9" id="KW-0663">Pyridoxal phosphate</keyword>
<feature type="binding site" evidence="9">
    <location>
        <begin position="112"/>
        <end position="113"/>
    </location>
    <ligand>
        <name>pyridoxal 5'-phosphate</name>
        <dbReference type="ChEBI" id="CHEBI:597326"/>
    </ligand>
</feature>
<comment type="cofactor">
    <cofactor evidence="1 9 10">
        <name>pyridoxal 5'-phosphate</name>
        <dbReference type="ChEBI" id="CHEBI:597326"/>
    </cofactor>
</comment>
<keyword evidence="6 9" id="KW-0093">Biotin biosynthesis</keyword>
<evidence type="ECO:0000313" key="13">
    <source>
        <dbReference type="Proteomes" id="UP000275461"/>
    </source>
</evidence>
<organism evidence="12 13">
    <name type="scientific">Alkalispirillum mobile</name>
    <dbReference type="NCBI Taxonomy" id="85925"/>
    <lineage>
        <taxon>Bacteria</taxon>
        <taxon>Pseudomonadati</taxon>
        <taxon>Pseudomonadota</taxon>
        <taxon>Gammaproteobacteria</taxon>
        <taxon>Chromatiales</taxon>
        <taxon>Ectothiorhodospiraceae</taxon>
        <taxon>Alkalispirillum</taxon>
    </lineage>
</organism>
<evidence type="ECO:0000256" key="8">
    <source>
        <dbReference type="ARBA" id="ARBA00047715"/>
    </source>
</evidence>
<dbReference type="PANTHER" id="PTHR13693">
    <property type="entry name" value="CLASS II AMINOTRANSFERASE/8-AMINO-7-OXONONANOATE SYNTHASE"/>
    <property type="match status" value="1"/>
</dbReference>
<dbReference type="Gene3D" id="3.40.640.10">
    <property type="entry name" value="Type I PLP-dependent aspartate aminotransferase-like (Major domain)"/>
    <property type="match status" value="1"/>
</dbReference>
<feature type="domain" description="Aminotransferase class I/classII large" evidence="11">
    <location>
        <begin position="44"/>
        <end position="385"/>
    </location>
</feature>
<dbReference type="InterPro" id="IPR022834">
    <property type="entry name" value="AONS_Proteobacteria"/>
</dbReference>
<dbReference type="GO" id="GO:0008710">
    <property type="term" value="F:8-amino-7-oxononanoate synthase activity"/>
    <property type="evidence" value="ECO:0007669"/>
    <property type="project" value="UniProtKB-UniRule"/>
</dbReference>
<evidence type="ECO:0000256" key="5">
    <source>
        <dbReference type="ARBA" id="ARBA00022679"/>
    </source>
</evidence>
<dbReference type="HAMAP" id="MF_01693">
    <property type="entry name" value="BioF_aminotrans_2"/>
    <property type="match status" value="1"/>
</dbReference>
<evidence type="ECO:0000256" key="9">
    <source>
        <dbReference type="HAMAP-Rule" id="MF_01693"/>
    </source>
</evidence>
<dbReference type="EMBL" id="RCDA01000003">
    <property type="protein sequence ID" value="RLK48303.1"/>
    <property type="molecule type" value="Genomic_DNA"/>
</dbReference>
<evidence type="ECO:0000256" key="10">
    <source>
        <dbReference type="PIRSR" id="PIRSR604723-51"/>
    </source>
</evidence>
<dbReference type="Gene3D" id="3.90.1150.10">
    <property type="entry name" value="Aspartate Aminotransferase, domain 1"/>
    <property type="match status" value="1"/>
</dbReference>
<dbReference type="Proteomes" id="UP000275461">
    <property type="component" value="Unassembled WGS sequence"/>
</dbReference>
<dbReference type="InterPro" id="IPR015424">
    <property type="entry name" value="PyrdxlP-dep_Trfase"/>
</dbReference>
<proteinExistence type="inferred from homology"/>
<dbReference type="InterPro" id="IPR004723">
    <property type="entry name" value="AONS_Archaea/Proteobacteria"/>
</dbReference>
<dbReference type="OrthoDB" id="9807157at2"/>
<evidence type="ECO:0000256" key="1">
    <source>
        <dbReference type="ARBA" id="ARBA00001933"/>
    </source>
</evidence>
<feature type="binding site" evidence="9">
    <location>
        <position position="24"/>
    </location>
    <ligand>
        <name>substrate</name>
    </ligand>
</feature>
<evidence type="ECO:0000256" key="2">
    <source>
        <dbReference type="ARBA" id="ARBA00004746"/>
    </source>
</evidence>
<accession>A0A498BZD5</accession>
<dbReference type="InterPro" id="IPR001917">
    <property type="entry name" value="Aminotrans_II_pyridoxalP_BS"/>
</dbReference>
<comment type="function">
    <text evidence="9">Catalyzes the decarboxylative condensation of pimeloyl-[acyl-carrier protein] and L-alanine to produce 8-amino-7-oxononanoate (AON), [acyl-carrier protein], and carbon dioxide.</text>
</comment>
<evidence type="ECO:0000259" key="11">
    <source>
        <dbReference type="Pfam" id="PF00155"/>
    </source>
</evidence>
<feature type="binding site" evidence="9">
    <location>
        <position position="183"/>
    </location>
    <ligand>
        <name>pyridoxal 5'-phosphate</name>
        <dbReference type="ChEBI" id="CHEBI:597326"/>
    </ligand>
</feature>
<dbReference type="EC" id="2.3.1.47" evidence="9"/>
<dbReference type="InterPro" id="IPR015422">
    <property type="entry name" value="PyrdxlP-dep_Trfase_small"/>
</dbReference>
<keyword evidence="5 9" id="KW-0808">Transferase</keyword>
<name>A0A498BZD5_9GAMM</name>
<reference evidence="12 13" key="1">
    <citation type="submission" date="2018-10" db="EMBL/GenBank/DDBJ databases">
        <title>Genomic Encyclopedia of Type Strains, Phase IV (KMG-IV): sequencing the most valuable type-strain genomes for metagenomic binning, comparative biology and taxonomic classification.</title>
        <authorList>
            <person name="Goeker M."/>
        </authorList>
    </citation>
    <scope>NUCLEOTIDE SEQUENCE [LARGE SCALE GENOMIC DNA]</scope>
    <source>
        <strain evidence="12 13">DSM 12769</strain>
    </source>
</reference>
<dbReference type="PANTHER" id="PTHR13693:SF100">
    <property type="entry name" value="8-AMINO-7-OXONONANOATE SYNTHASE"/>
    <property type="match status" value="1"/>
</dbReference>
<feature type="binding site" evidence="9">
    <location>
        <position position="357"/>
    </location>
    <ligand>
        <name>substrate</name>
    </ligand>
</feature>
<feature type="binding site" evidence="9">
    <location>
        <position position="240"/>
    </location>
    <ligand>
        <name>pyridoxal 5'-phosphate</name>
        <dbReference type="ChEBI" id="CHEBI:597326"/>
    </ligand>
</feature>
<evidence type="ECO:0000256" key="7">
    <source>
        <dbReference type="ARBA" id="ARBA00022898"/>
    </source>
</evidence>
<protein>
    <recommendedName>
        <fullName evidence="9">8-amino-7-oxononanoate synthase</fullName>
        <shortName evidence="9">AONS</shortName>
        <ecNumber evidence="9">2.3.1.47</ecNumber>
    </recommendedName>
    <alternativeName>
        <fullName evidence="9">7-keto-8-amino-pelargonic acid synthase</fullName>
        <shortName evidence="9">7-KAP synthase</shortName>
        <shortName evidence="9">KAPA synthase</shortName>
    </alternativeName>
    <alternativeName>
        <fullName evidence="9">8-amino-7-ketopelargonate synthase</fullName>
    </alternativeName>
</protein>
<dbReference type="Pfam" id="PF00155">
    <property type="entry name" value="Aminotran_1_2"/>
    <property type="match status" value="1"/>
</dbReference>
<evidence type="ECO:0000256" key="4">
    <source>
        <dbReference type="ARBA" id="ARBA00011738"/>
    </source>
</evidence>
<dbReference type="SUPFAM" id="SSF53383">
    <property type="entry name" value="PLP-dependent transferases"/>
    <property type="match status" value="1"/>
</dbReference>
<sequence>MNRPGLDQVLSQRLAERHAAGLHRSPRRLQGVEGPYGLTPDGRTVVVFCANDYLGLASDPRPGQAMAQAAVDQGAGSGAAHLVSGHRPEHEALERDLAAWTGREAALLFSTGYMANLGVIDALVGRGDTVLEDRLNHASLLDGARISGARLRRYHHADAEHLDALLQKDTGRHRLVVTDGVFSMDGDCAPLPALARVARRHGAWLMVDDAHGLGVLGRSGAGLLAEAGLGQADVPVLVGTLGKALGSFGAFVAGSRVLIDALVQSARTWIYTTAPAPAQAAATREALAMARDQDWRRDHLGRLIRRFRDGAADLNLPLMPSKTPIQPVLVGEAGQALAASRALEARGYWVTAIRPPTVPPGTARLRVTLSAAHADHHVDGLLGALGDCLPR</sequence>
<comment type="catalytic activity">
    <reaction evidence="8 9">
        <text>6-carboxyhexanoyl-[ACP] + L-alanine + H(+) = (8S)-8-amino-7-oxononanoate + holo-[ACP] + CO2</text>
        <dbReference type="Rhea" id="RHEA:42288"/>
        <dbReference type="Rhea" id="RHEA-COMP:9685"/>
        <dbReference type="Rhea" id="RHEA-COMP:9955"/>
        <dbReference type="ChEBI" id="CHEBI:15378"/>
        <dbReference type="ChEBI" id="CHEBI:16526"/>
        <dbReference type="ChEBI" id="CHEBI:57972"/>
        <dbReference type="ChEBI" id="CHEBI:64479"/>
        <dbReference type="ChEBI" id="CHEBI:78846"/>
        <dbReference type="ChEBI" id="CHEBI:149468"/>
        <dbReference type="EC" id="2.3.1.47"/>
    </reaction>
</comment>
<comment type="similarity">
    <text evidence="3 9">Belongs to the class-II pyridoxal-phosphate-dependent aminotransferase family. BioF subfamily.</text>
</comment>
<dbReference type="InterPro" id="IPR050087">
    <property type="entry name" value="AON_synthase_class-II"/>
</dbReference>
<feature type="modified residue" description="N6-(pyridoxal phosphate)lysine" evidence="9 10">
    <location>
        <position position="243"/>
    </location>
</feature>
<gene>
    <name evidence="9" type="primary">bioF</name>
    <name evidence="12" type="ORF">DFR31_2182</name>
</gene>
<comment type="subunit">
    <text evidence="4 9">Homodimer.</text>
</comment>
<evidence type="ECO:0000313" key="12">
    <source>
        <dbReference type="EMBL" id="RLK48303.1"/>
    </source>
</evidence>
<evidence type="ECO:0000256" key="6">
    <source>
        <dbReference type="ARBA" id="ARBA00022756"/>
    </source>
</evidence>
<feature type="binding site" evidence="9">
    <location>
        <position position="137"/>
    </location>
    <ligand>
        <name>substrate</name>
    </ligand>
</feature>
<dbReference type="InterPro" id="IPR004839">
    <property type="entry name" value="Aminotransferase_I/II_large"/>
</dbReference>
<dbReference type="PROSITE" id="PS00599">
    <property type="entry name" value="AA_TRANSFER_CLASS_2"/>
    <property type="match status" value="1"/>
</dbReference>
<dbReference type="UniPathway" id="UPA00078"/>
<dbReference type="InterPro" id="IPR015421">
    <property type="entry name" value="PyrdxlP-dep_Trfase_major"/>
</dbReference>